<evidence type="ECO:0000313" key="8">
    <source>
        <dbReference type="EMBL" id="RDW99139.1"/>
    </source>
</evidence>
<evidence type="ECO:0000256" key="5">
    <source>
        <dbReference type="ARBA" id="ARBA00023136"/>
    </source>
</evidence>
<dbReference type="PIRSF" id="PIRSF018968">
    <property type="entry name" value="ABC_permease_BceB"/>
    <property type="match status" value="1"/>
</dbReference>
<dbReference type="PANTHER" id="PTHR46795:SF3">
    <property type="entry name" value="ABC TRANSPORTER PERMEASE"/>
    <property type="match status" value="1"/>
</dbReference>
<evidence type="ECO:0000256" key="4">
    <source>
        <dbReference type="ARBA" id="ARBA00022989"/>
    </source>
</evidence>
<feature type="transmembrane region" description="Helical" evidence="6">
    <location>
        <begin position="114"/>
        <end position="139"/>
    </location>
</feature>
<evidence type="ECO:0000259" key="7">
    <source>
        <dbReference type="Pfam" id="PF02687"/>
    </source>
</evidence>
<dbReference type="EMBL" id="LARY01000004">
    <property type="protein sequence ID" value="RDW99139.1"/>
    <property type="molecule type" value="Genomic_DNA"/>
</dbReference>
<organism evidence="8 9">
    <name type="scientific">Listeria kieliensis</name>
    <dbReference type="NCBI Taxonomy" id="1621700"/>
    <lineage>
        <taxon>Bacteria</taxon>
        <taxon>Bacillati</taxon>
        <taxon>Bacillota</taxon>
        <taxon>Bacilli</taxon>
        <taxon>Bacillales</taxon>
        <taxon>Listeriaceae</taxon>
        <taxon>Listeria</taxon>
    </lineage>
</organism>
<comment type="similarity">
    <text evidence="6">Belongs to the ABC-4 integral membrane protein family.</text>
</comment>
<evidence type="ECO:0000313" key="9">
    <source>
        <dbReference type="Proteomes" id="UP000257055"/>
    </source>
</evidence>
<feature type="transmembrane region" description="Helical" evidence="6">
    <location>
        <begin position="58"/>
        <end position="77"/>
    </location>
</feature>
<keyword evidence="3 6" id="KW-0812">Transmembrane</keyword>
<evidence type="ECO:0000256" key="1">
    <source>
        <dbReference type="ARBA" id="ARBA00004651"/>
    </source>
</evidence>
<dbReference type="Pfam" id="PF02687">
    <property type="entry name" value="FtsX"/>
    <property type="match status" value="1"/>
</dbReference>
<comment type="subcellular location">
    <subcellularLocation>
        <location evidence="1 6">Cell membrane</location>
        <topology evidence="1 6">Multi-pass membrane protein</topology>
    </subcellularLocation>
</comment>
<evidence type="ECO:0000256" key="2">
    <source>
        <dbReference type="ARBA" id="ARBA00022475"/>
    </source>
</evidence>
<dbReference type="InterPro" id="IPR052536">
    <property type="entry name" value="ABC-4_Integral_Memb_Prot"/>
</dbReference>
<keyword evidence="5 6" id="KW-0472">Membrane</keyword>
<keyword evidence="4 6" id="KW-1133">Transmembrane helix</keyword>
<accession>A0A3D8TJU2</accession>
<gene>
    <name evidence="8" type="ORF">UR08_12665</name>
</gene>
<protein>
    <submittedName>
        <fullName evidence="8">ABC transporter permease</fullName>
    </submittedName>
</protein>
<feature type="transmembrane region" description="Helical" evidence="6">
    <location>
        <begin position="159"/>
        <end position="178"/>
    </location>
</feature>
<evidence type="ECO:0000256" key="6">
    <source>
        <dbReference type="PIRNR" id="PIRNR018968"/>
    </source>
</evidence>
<evidence type="ECO:0000256" key="3">
    <source>
        <dbReference type="ARBA" id="ARBA00022692"/>
    </source>
</evidence>
<dbReference type="PANTHER" id="PTHR46795">
    <property type="entry name" value="ABC TRANSPORTER PERMEASE-RELATED-RELATED"/>
    <property type="match status" value="1"/>
</dbReference>
<feature type="domain" description="ABC3 transporter permease C-terminal" evidence="7">
    <location>
        <begin position="62"/>
        <end position="179"/>
    </location>
</feature>
<feature type="transmembrane region" description="Helical" evidence="6">
    <location>
        <begin position="590"/>
        <end position="615"/>
    </location>
</feature>
<name>A0A3D8TJU2_9LIST</name>
<proteinExistence type="inferred from homology"/>
<feature type="transmembrane region" description="Helical" evidence="6">
    <location>
        <begin position="627"/>
        <end position="646"/>
    </location>
</feature>
<reference evidence="9" key="1">
    <citation type="submission" date="2015-04" db="EMBL/GenBank/DDBJ databases">
        <authorList>
            <person name="Schardt J."/>
            <person name="Mueller-Herbst S."/>
            <person name="Scherer S."/>
            <person name="Huptas C."/>
        </authorList>
    </citation>
    <scope>NUCLEOTIDE SEQUENCE [LARGE SCALE GENOMIC DNA]</scope>
    <source>
        <strain evidence="9">Kiel-L1</strain>
    </source>
</reference>
<feature type="transmembrane region" description="Helical" evidence="6">
    <location>
        <begin position="230"/>
        <end position="251"/>
    </location>
</feature>
<dbReference type="InterPro" id="IPR003838">
    <property type="entry name" value="ABC3_permease_C"/>
</dbReference>
<dbReference type="GO" id="GO:0005886">
    <property type="term" value="C:plasma membrane"/>
    <property type="evidence" value="ECO:0007669"/>
    <property type="project" value="UniProtKB-SubCell"/>
</dbReference>
<feature type="transmembrane region" description="Helical" evidence="6">
    <location>
        <begin position="18"/>
        <end position="38"/>
    </location>
</feature>
<keyword evidence="9" id="KW-1185">Reference proteome</keyword>
<dbReference type="AlphaFoldDB" id="A0A3D8TJU2"/>
<keyword evidence="6" id="KW-0813">Transport</keyword>
<feature type="transmembrane region" description="Helical" evidence="6">
    <location>
        <begin position="532"/>
        <end position="561"/>
    </location>
</feature>
<feature type="transmembrane region" description="Helical" evidence="6">
    <location>
        <begin position="198"/>
        <end position="218"/>
    </location>
</feature>
<comment type="caution">
    <text evidence="8">The sequence shown here is derived from an EMBL/GenBank/DDBJ whole genome shotgun (WGS) entry which is preliminary data.</text>
</comment>
<dbReference type="InterPro" id="IPR027022">
    <property type="entry name" value="ABC_permease_BceB-typ"/>
</dbReference>
<keyword evidence="2 6" id="KW-1003">Cell membrane</keyword>
<dbReference type="Proteomes" id="UP000257055">
    <property type="component" value="Unassembled WGS sequence"/>
</dbReference>
<sequence length="661" mass="75989">MLVIKIAFTNMFKNFQSYLLHFVSISMSILIFFTFMSLANNPLIRKIFLRWEVIGSSLFSSSAFVLILFVAFFIFYSNSYFLKRRKRELGLYSLLGLRKGQVCAILVIENLLVYLLALVTGIVSGIFFSKLFSMLLFWLVNLRVNTAIIFSGKAIMDTILVFLVIMAYTSLYACGMVYRYSLLQLFQNKEMEKSVPRGSIMLTIIGLCLIGFGYTLALQNIEESFLWYKLRLFPGLCLVLLSVVAGTWLVIRFSMPLGLRYFYGRKKVHFYGTNLLTITSLRYRLKRNANTLAMIAVLSATTLTIIGAIGSLYSEAIHDVKRENPSSYQILNLTPNKQKEVDRIIRRSSENKLQFATQSAYLNVPVKNPLKRMPYEFYANKDHFSIISENEFNRLNKIERNRNLKISGLKDGQGVLIGSDMTRFPTKLKKRLQNHIFFLHSEDKTKQLETIRFVSFREFPLFNTGVADFNVVVNQNVYNKLLAEFRPEQVFIYDVSEVDHSEKLGNRIQQAVEGKVSIWSNKISSYFSNYHIVSILTGAVLFVGVFIGIVFFLATGSIIYFKQVTDAYSEEPSFRILFKLGLTERELRQIIVGQIGPVFVVPLLFGISHSIIAMIGLAKNFDVAVKLPFIIVTSIYYVFFGVYYWLTANNYRNIVSRHRHD</sequence>
<feature type="transmembrane region" description="Helical" evidence="6">
    <location>
        <begin position="292"/>
        <end position="313"/>
    </location>
</feature>
<dbReference type="RefSeq" id="WP_115754054.1">
    <property type="nucleotide sequence ID" value="NZ_LARY01000004.1"/>
</dbReference>
<dbReference type="GO" id="GO:0055085">
    <property type="term" value="P:transmembrane transport"/>
    <property type="evidence" value="ECO:0007669"/>
    <property type="project" value="UniProtKB-UniRule"/>
</dbReference>